<accession>A0A1W6ZMH2</accession>
<dbReference type="InterPro" id="IPR027417">
    <property type="entry name" value="P-loop_NTPase"/>
</dbReference>
<dbReference type="Gene3D" id="3.40.50.300">
    <property type="entry name" value="P-loop containing nucleotide triphosphate hydrolases"/>
    <property type="match status" value="1"/>
</dbReference>
<dbReference type="EMBL" id="CP021112">
    <property type="protein sequence ID" value="ARP98613.1"/>
    <property type="molecule type" value="Genomic_DNA"/>
</dbReference>
<dbReference type="STRING" id="1235591.CAK95_05600"/>
<sequence length="712" mass="78814">MHARQIDAYAELDEKQSVAIEVTEQKSINKLQEDLNKLIHIRNVNFNSGFIQTICICVTAYEPTLAMQAAGKKINIDVLSIEQFRTRFLPFDEYNEARKVTPFGSAIDPETGSKDNTKYVLVSFNRQKGGEIDTAELSELVAGGRIIVMTGEYGTGKSKCVEQVYNTLAMSAWENLEFPVAIDLRKCWGLKDRYEIIRRHLQDLNLSQHVDAFLKAYNNGMLILLLDGFDELGVQLWSDDSSALKALRADALSGVRDLITHQRIGILVCGRDHYFDSNDELFAALGLANSSAELLRSKDEFTFEEIAEFLKVNGRDGDIPEWLPRKPLTCEFFLRVFDEVGAELSEELDLVQFWDLLINAVCEREARIHSSFDVDTIKRILVEVASATRTKPANVGPLSLSEIQAAFERVVGHAPIEQASVLLQRLPGLGRASADSEERRFVDTYLLDGLRATDVIFIADRRDARASDAVWLNPLSENGLLICGRKLMMLNLIDDAIAHCKANTKVKNQTLLLDLVCSVLVSGVTDVDFGGQYIEYGHASVLDLAHARVAGLHVDNSVIERLIISGVEVRDVKITASNIGVLEGVSSQGAIPAWLSGNSIEVFSSIATTSRIRAANLEPTQKVLVTVLRKTFFQKGAGRKEEALLRGLGKLVKSGVLDRILGKLISEGLLRKEKGDGGNLYIPVRSETQRVGKILAELSLSKDPIWLFVAGL</sequence>
<organism evidence="1 2">
    <name type="scientific">Pseudorhodoplanes sinuspersici</name>
    <dbReference type="NCBI Taxonomy" id="1235591"/>
    <lineage>
        <taxon>Bacteria</taxon>
        <taxon>Pseudomonadati</taxon>
        <taxon>Pseudomonadota</taxon>
        <taxon>Alphaproteobacteria</taxon>
        <taxon>Hyphomicrobiales</taxon>
        <taxon>Pseudorhodoplanes</taxon>
    </lineage>
</organism>
<gene>
    <name evidence="1" type="ORF">CAK95_05600</name>
</gene>
<protein>
    <recommendedName>
        <fullName evidence="3">NACHT domain-containing protein</fullName>
    </recommendedName>
</protein>
<dbReference type="SUPFAM" id="SSF52540">
    <property type="entry name" value="P-loop containing nucleoside triphosphate hydrolases"/>
    <property type="match status" value="1"/>
</dbReference>
<evidence type="ECO:0000313" key="1">
    <source>
        <dbReference type="EMBL" id="ARP98613.1"/>
    </source>
</evidence>
<evidence type="ECO:0008006" key="3">
    <source>
        <dbReference type="Google" id="ProtNLM"/>
    </source>
</evidence>
<dbReference type="Proteomes" id="UP000194137">
    <property type="component" value="Chromosome"/>
</dbReference>
<keyword evidence="2" id="KW-1185">Reference proteome</keyword>
<proteinExistence type="predicted"/>
<name>A0A1W6ZMH2_9HYPH</name>
<dbReference type="KEGG" id="psin:CAK95_05600"/>
<evidence type="ECO:0000313" key="2">
    <source>
        <dbReference type="Proteomes" id="UP000194137"/>
    </source>
</evidence>
<reference evidence="1 2" key="1">
    <citation type="submission" date="2017-05" db="EMBL/GenBank/DDBJ databases">
        <title>Full genome sequence of Pseudorhodoplanes sinuspersici.</title>
        <authorList>
            <person name="Dastgheib S.M.M."/>
            <person name="Shavandi M."/>
            <person name="Tirandaz H."/>
        </authorList>
    </citation>
    <scope>NUCLEOTIDE SEQUENCE [LARGE SCALE GENOMIC DNA]</scope>
    <source>
        <strain evidence="1 2">RIPI110</strain>
    </source>
</reference>
<dbReference type="AlphaFoldDB" id="A0A1W6ZMH2"/>